<dbReference type="PRINTS" id="PR00184">
    <property type="entry name" value="NEISSPPORIN"/>
</dbReference>
<dbReference type="InterPro" id="IPR023614">
    <property type="entry name" value="Porin_dom_sf"/>
</dbReference>
<dbReference type="EMBL" id="FXUL01000016">
    <property type="protein sequence ID" value="SMP70885.1"/>
    <property type="molecule type" value="Genomic_DNA"/>
</dbReference>
<evidence type="ECO:0000256" key="1">
    <source>
        <dbReference type="ARBA" id="ARBA00004571"/>
    </source>
</evidence>
<dbReference type="InterPro" id="IPR033900">
    <property type="entry name" value="Gram_neg_porin_domain"/>
</dbReference>
<evidence type="ECO:0000256" key="6">
    <source>
        <dbReference type="ARBA" id="ARBA00022729"/>
    </source>
</evidence>
<dbReference type="PANTHER" id="PTHR34501:SF9">
    <property type="entry name" value="MAJOR OUTER MEMBRANE PROTEIN P.IA"/>
    <property type="match status" value="1"/>
</dbReference>
<accession>A0ABY1QHQ3</accession>
<evidence type="ECO:0000256" key="7">
    <source>
        <dbReference type="ARBA" id="ARBA00023065"/>
    </source>
</evidence>
<evidence type="ECO:0000259" key="12">
    <source>
        <dbReference type="Pfam" id="PF13609"/>
    </source>
</evidence>
<dbReference type="InterPro" id="IPR001702">
    <property type="entry name" value="Porin_Gram-ve"/>
</dbReference>
<feature type="domain" description="Porin" evidence="12">
    <location>
        <begin position="9"/>
        <end position="308"/>
    </location>
</feature>
<keyword evidence="6 11" id="KW-0732">Signal</keyword>
<keyword evidence="14" id="KW-1185">Reference proteome</keyword>
<name>A0ABY1QHQ3_9BURK</name>
<gene>
    <name evidence="13" type="ORF">SAMN06295970_116109</name>
</gene>
<dbReference type="PANTHER" id="PTHR34501">
    <property type="entry name" value="PROTEIN YDDL-RELATED"/>
    <property type="match status" value="1"/>
</dbReference>
<dbReference type="InterPro" id="IPR050298">
    <property type="entry name" value="Gram-neg_bact_OMP"/>
</dbReference>
<evidence type="ECO:0000256" key="11">
    <source>
        <dbReference type="SAM" id="SignalP"/>
    </source>
</evidence>
<comment type="subcellular location">
    <subcellularLocation>
        <location evidence="1">Cell outer membrane</location>
        <topology evidence="1">Multi-pass membrane protein</topology>
    </subcellularLocation>
</comment>
<reference evidence="13 14" key="1">
    <citation type="submission" date="2017-05" db="EMBL/GenBank/DDBJ databases">
        <authorList>
            <person name="Varghese N."/>
            <person name="Submissions S."/>
        </authorList>
    </citation>
    <scope>NUCLEOTIDE SEQUENCE [LARGE SCALE GENOMIC DNA]</scope>
    <source>
        <strain evidence="13 14">DSM 26001</strain>
    </source>
</reference>
<dbReference type="SUPFAM" id="SSF56935">
    <property type="entry name" value="Porins"/>
    <property type="match status" value="1"/>
</dbReference>
<sequence length="343" mass="35326">MKRISIVLATAGAFAGVAHAQTSVTVYGILDAGITRETGDAGGNVWKMATGVQSGNRLGFKGAEDLGGGLKANFQVESGFDLDTGTLRQGGSLFGRQSWVGLSGGFGAVSLGRQYNPLFVALDAIDPFSTGLTGATTNLMNPSSVRTNNSIAYYSPVIGGFGANFLYGLGEVTGDPSRARTYGVSLGYTYGPLTLAAAYDNANNGSATTPLTNTTKLSLVGGTYKFGPATLHLAYEREKDDAGTDFRDVMVGLSAAAGAGGNVLASFVDKRDKSAAGDRNAKQYAIGYIYAMSKRSNLYTSYGRIRNSSAAAFTVGDASSGGSSNQAPGATSSGFTVGMRHIF</sequence>
<dbReference type="Proteomes" id="UP001158049">
    <property type="component" value="Unassembled WGS sequence"/>
</dbReference>
<dbReference type="RefSeq" id="WP_283443877.1">
    <property type="nucleotide sequence ID" value="NZ_FXUL01000016.1"/>
</dbReference>
<organism evidence="13 14">
    <name type="scientific">Noviherbaspirillum suwonense</name>
    <dbReference type="NCBI Taxonomy" id="1224511"/>
    <lineage>
        <taxon>Bacteria</taxon>
        <taxon>Pseudomonadati</taxon>
        <taxon>Pseudomonadota</taxon>
        <taxon>Betaproteobacteria</taxon>
        <taxon>Burkholderiales</taxon>
        <taxon>Oxalobacteraceae</taxon>
        <taxon>Noviherbaspirillum</taxon>
    </lineage>
</organism>
<evidence type="ECO:0000256" key="8">
    <source>
        <dbReference type="ARBA" id="ARBA00023114"/>
    </source>
</evidence>
<evidence type="ECO:0000256" key="4">
    <source>
        <dbReference type="ARBA" id="ARBA00022452"/>
    </source>
</evidence>
<keyword evidence="10" id="KW-0998">Cell outer membrane</keyword>
<evidence type="ECO:0000256" key="3">
    <source>
        <dbReference type="ARBA" id="ARBA00022448"/>
    </source>
</evidence>
<evidence type="ECO:0000256" key="10">
    <source>
        <dbReference type="ARBA" id="ARBA00023237"/>
    </source>
</evidence>
<evidence type="ECO:0000256" key="5">
    <source>
        <dbReference type="ARBA" id="ARBA00022692"/>
    </source>
</evidence>
<keyword evidence="4" id="KW-1134">Transmembrane beta strand</keyword>
<keyword evidence="3" id="KW-0813">Transport</keyword>
<feature type="chain" id="PRO_5047310984" evidence="11">
    <location>
        <begin position="21"/>
        <end position="343"/>
    </location>
</feature>
<evidence type="ECO:0000313" key="13">
    <source>
        <dbReference type="EMBL" id="SMP70885.1"/>
    </source>
</evidence>
<keyword evidence="8" id="KW-0626">Porin</keyword>
<comment type="subunit">
    <text evidence="2">Homotrimer.</text>
</comment>
<dbReference type="InterPro" id="IPR002299">
    <property type="entry name" value="Porin_Neis"/>
</dbReference>
<keyword evidence="7" id="KW-0406">Ion transport</keyword>
<protein>
    <submittedName>
        <fullName evidence="13">Outer membrane protein (Porin)</fullName>
    </submittedName>
</protein>
<evidence type="ECO:0000256" key="2">
    <source>
        <dbReference type="ARBA" id="ARBA00011233"/>
    </source>
</evidence>
<feature type="signal peptide" evidence="11">
    <location>
        <begin position="1"/>
        <end position="20"/>
    </location>
</feature>
<proteinExistence type="predicted"/>
<keyword evidence="5" id="KW-0812">Transmembrane</keyword>
<evidence type="ECO:0000313" key="14">
    <source>
        <dbReference type="Proteomes" id="UP001158049"/>
    </source>
</evidence>
<dbReference type="Pfam" id="PF13609">
    <property type="entry name" value="Porin_4"/>
    <property type="match status" value="1"/>
</dbReference>
<evidence type="ECO:0000256" key="9">
    <source>
        <dbReference type="ARBA" id="ARBA00023136"/>
    </source>
</evidence>
<dbReference type="PRINTS" id="PR00182">
    <property type="entry name" value="ECOLNEIPORIN"/>
</dbReference>
<dbReference type="CDD" id="cd00342">
    <property type="entry name" value="gram_neg_porins"/>
    <property type="match status" value="1"/>
</dbReference>
<comment type="caution">
    <text evidence="13">The sequence shown here is derived from an EMBL/GenBank/DDBJ whole genome shotgun (WGS) entry which is preliminary data.</text>
</comment>
<dbReference type="Gene3D" id="2.40.160.10">
    <property type="entry name" value="Porin"/>
    <property type="match status" value="1"/>
</dbReference>
<keyword evidence="9" id="KW-0472">Membrane</keyword>